<name>A0ABT0KUJ7_9GAMM</name>
<keyword evidence="2" id="KW-0255">Endonuclease</keyword>
<keyword evidence="2" id="KW-0540">Nuclease</keyword>
<evidence type="ECO:0000313" key="3">
    <source>
        <dbReference type="Proteomes" id="UP001202134"/>
    </source>
</evidence>
<protein>
    <submittedName>
        <fullName evidence="2">HNH endonuclease</fullName>
    </submittedName>
</protein>
<keyword evidence="2" id="KW-0378">Hydrolase</keyword>
<reference evidence="2 3" key="1">
    <citation type="submission" date="2022-01" db="EMBL/GenBank/DDBJ databases">
        <title>Whole genome-based taxonomy of the Shewanellaceae.</title>
        <authorList>
            <person name="Martin-Rodriguez A.J."/>
        </authorList>
    </citation>
    <scope>NUCLEOTIDE SEQUENCE [LARGE SCALE GENOMIC DNA]</scope>
    <source>
        <strain evidence="2 3">DSM 24955</strain>
    </source>
</reference>
<feature type="domain" description="HNH nuclease" evidence="1">
    <location>
        <begin position="214"/>
        <end position="266"/>
    </location>
</feature>
<evidence type="ECO:0000259" key="1">
    <source>
        <dbReference type="Pfam" id="PF13391"/>
    </source>
</evidence>
<dbReference type="InterPro" id="IPR003615">
    <property type="entry name" value="HNH_nuc"/>
</dbReference>
<evidence type="ECO:0000313" key="2">
    <source>
        <dbReference type="EMBL" id="MCL1047520.1"/>
    </source>
</evidence>
<sequence>MKKLVIDRIVDNEKYQLQSCVCSERISWRPVYNFSNLQQAIFGNDGAYSLLYDYSGLRIEAQRDEYGEPFYCGIWIKDLEVDIDEALLISEDRIALVSRDDLARIEKVSVDGYKHWPLADKAFHQQTADEIRLKLSAIFEKSSKKIPFPEPDSEGKRFIKSLKGTVEQRDIITELSNDLNQADSASETEKEAVLKSRVGQGRFRKQLIQYWNKCAVTGCETHSLLRASHIKPWADSDNKERLDVHNGLLLTPGLDTAFDLGLITFQVNGEMLISDKISEDDLYYLGIFPNKRNVEGLKAEHEKYLLYHYEYVFERWLK</sequence>
<dbReference type="EMBL" id="JAKIKU010000015">
    <property type="protein sequence ID" value="MCL1047520.1"/>
    <property type="molecule type" value="Genomic_DNA"/>
</dbReference>
<organism evidence="2 3">
    <name type="scientific">Shewanella electrodiphila</name>
    <dbReference type="NCBI Taxonomy" id="934143"/>
    <lineage>
        <taxon>Bacteria</taxon>
        <taxon>Pseudomonadati</taxon>
        <taxon>Pseudomonadota</taxon>
        <taxon>Gammaproteobacteria</taxon>
        <taxon>Alteromonadales</taxon>
        <taxon>Shewanellaceae</taxon>
        <taxon>Shewanella</taxon>
    </lineage>
</organism>
<gene>
    <name evidence="2" type="ORF">L2737_19650</name>
</gene>
<accession>A0ABT0KUJ7</accession>
<dbReference type="RefSeq" id="WP_248956848.1">
    <property type="nucleotide sequence ID" value="NZ_JAKIKU010000015.1"/>
</dbReference>
<dbReference type="Pfam" id="PF13391">
    <property type="entry name" value="HNH_2"/>
    <property type="match status" value="1"/>
</dbReference>
<keyword evidence="3" id="KW-1185">Reference proteome</keyword>
<proteinExistence type="predicted"/>
<comment type="caution">
    <text evidence="2">The sequence shown here is derived from an EMBL/GenBank/DDBJ whole genome shotgun (WGS) entry which is preliminary data.</text>
</comment>
<dbReference type="GO" id="GO:0004519">
    <property type="term" value="F:endonuclease activity"/>
    <property type="evidence" value="ECO:0007669"/>
    <property type="project" value="UniProtKB-KW"/>
</dbReference>
<dbReference type="Proteomes" id="UP001202134">
    <property type="component" value="Unassembled WGS sequence"/>
</dbReference>